<proteinExistence type="predicted"/>
<protein>
    <submittedName>
        <fullName evidence="1">Uncharacterized protein</fullName>
    </submittedName>
</protein>
<name>A0ACB8AZD3_9AGAM</name>
<organism evidence="1 2">
    <name type="scientific">Leucogyrophana mollusca</name>
    <dbReference type="NCBI Taxonomy" id="85980"/>
    <lineage>
        <taxon>Eukaryota</taxon>
        <taxon>Fungi</taxon>
        <taxon>Dikarya</taxon>
        <taxon>Basidiomycota</taxon>
        <taxon>Agaricomycotina</taxon>
        <taxon>Agaricomycetes</taxon>
        <taxon>Agaricomycetidae</taxon>
        <taxon>Boletales</taxon>
        <taxon>Boletales incertae sedis</taxon>
        <taxon>Leucogyrophana</taxon>
    </lineage>
</organism>
<evidence type="ECO:0000313" key="2">
    <source>
        <dbReference type="Proteomes" id="UP000790709"/>
    </source>
</evidence>
<evidence type="ECO:0000313" key="1">
    <source>
        <dbReference type="EMBL" id="KAH7918772.1"/>
    </source>
</evidence>
<dbReference type="Proteomes" id="UP000790709">
    <property type="component" value="Unassembled WGS sequence"/>
</dbReference>
<comment type="caution">
    <text evidence="1">The sequence shown here is derived from an EMBL/GenBank/DDBJ whole genome shotgun (WGS) entry which is preliminary data.</text>
</comment>
<accession>A0ACB8AZD3</accession>
<gene>
    <name evidence="1" type="ORF">BV22DRAFT_984305</name>
</gene>
<keyword evidence="2" id="KW-1185">Reference proteome</keyword>
<reference evidence="1" key="1">
    <citation type="journal article" date="2021" name="New Phytol.">
        <title>Evolutionary innovations through gain and loss of genes in the ectomycorrhizal Boletales.</title>
        <authorList>
            <person name="Wu G."/>
            <person name="Miyauchi S."/>
            <person name="Morin E."/>
            <person name="Kuo A."/>
            <person name="Drula E."/>
            <person name="Varga T."/>
            <person name="Kohler A."/>
            <person name="Feng B."/>
            <person name="Cao Y."/>
            <person name="Lipzen A."/>
            <person name="Daum C."/>
            <person name="Hundley H."/>
            <person name="Pangilinan J."/>
            <person name="Johnson J."/>
            <person name="Barry K."/>
            <person name="LaButti K."/>
            <person name="Ng V."/>
            <person name="Ahrendt S."/>
            <person name="Min B."/>
            <person name="Choi I.G."/>
            <person name="Park H."/>
            <person name="Plett J.M."/>
            <person name="Magnuson J."/>
            <person name="Spatafora J.W."/>
            <person name="Nagy L.G."/>
            <person name="Henrissat B."/>
            <person name="Grigoriev I.V."/>
            <person name="Yang Z.L."/>
            <person name="Xu J."/>
            <person name="Martin F.M."/>
        </authorList>
    </citation>
    <scope>NUCLEOTIDE SEQUENCE</scope>
    <source>
        <strain evidence="1">KUC20120723A-06</strain>
    </source>
</reference>
<dbReference type="EMBL" id="MU266736">
    <property type="protein sequence ID" value="KAH7918772.1"/>
    <property type="molecule type" value="Genomic_DNA"/>
</dbReference>
<feature type="non-terminal residue" evidence="1">
    <location>
        <position position="162"/>
    </location>
</feature>
<feature type="non-terminal residue" evidence="1">
    <location>
        <position position="1"/>
    </location>
</feature>
<sequence>LDALVDHRNTKSHGVRANNLAAARDMLSTSDRIIKEMDSLAACTGAYVCLFLTRGNLNCSGHPTWYSTHNSMDFWEDVMKLNPDDITQHFEQWACSRDQMGITGKKDIKMNYMNYDKSIVELHHIKLVGWPDVVKFTNPSLIGAVTDIRSLRDALTSGECHW</sequence>